<comment type="function">
    <text evidence="5">Nucleoside triphosphate pyrophosphatase that hydrolyzes 7-methyl-GTP (m(7)GTP). May have a dual role in cell division arrest and in preventing the incorporation of modified nucleotides into cellular nucleic acids.</text>
</comment>
<dbReference type="PIRSF" id="PIRSF006305">
    <property type="entry name" value="Maf"/>
    <property type="match status" value="1"/>
</dbReference>
<evidence type="ECO:0000313" key="6">
    <source>
        <dbReference type="EMBL" id="MCL6268751.1"/>
    </source>
</evidence>
<feature type="site" description="Important for substrate specificity" evidence="5">
    <location>
        <position position="69"/>
    </location>
</feature>
<dbReference type="RefSeq" id="WP_249697583.1">
    <property type="nucleotide sequence ID" value="NZ_JAMFLX010000002.1"/>
</dbReference>
<evidence type="ECO:0000313" key="7">
    <source>
        <dbReference type="Proteomes" id="UP001203338"/>
    </source>
</evidence>
<proteinExistence type="inferred from homology"/>
<evidence type="ECO:0000256" key="1">
    <source>
        <dbReference type="ARBA" id="ARBA00004496"/>
    </source>
</evidence>
<feature type="site" description="Important for substrate specificity" evidence="5">
    <location>
        <position position="152"/>
    </location>
</feature>
<feature type="active site" description="Proton acceptor" evidence="5">
    <location>
        <position position="68"/>
    </location>
</feature>
<organism evidence="6 7">
    <name type="scientific">Parendozoicomonas callyspongiae</name>
    <dbReference type="NCBI Taxonomy" id="2942213"/>
    <lineage>
        <taxon>Bacteria</taxon>
        <taxon>Pseudomonadati</taxon>
        <taxon>Pseudomonadota</taxon>
        <taxon>Gammaproteobacteria</taxon>
        <taxon>Oceanospirillales</taxon>
        <taxon>Endozoicomonadaceae</taxon>
        <taxon>Parendozoicomonas</taxon>
    </lineage>
</organism>
<comment type="subcellular location">
    <subcellularLocation>
        <location evidence="1 5">Cytoplasm</location>
    </subcellularLocation>
</comment>
<comment type="cofactor">
    <cofactor evidence="5">
        <name>a divalent metal cation</name>
        <dbReference type="ChEBI" id="CHEBI:60240"/>
    </cofactor>
</comment>
<dbReference type="CDD" id="cd00555">
    <property type="entry name" value="Maf"/>
    <property type="match status" value="1"/>
</dbReference>
<dbReference type="HAMAP" id="MF_00528">
    <property type="entry name" value="Maf"/>
    <property type="match status" value="1"/>
</dbReference>
<evidence type="ECO:0000256" key="4">
    <source>
        <dbReference type="ARBA" id="ARBA00023080"/>
    </source>
</evidence>
<dbReference type="PANTHER" id="PTHR43213">
    <property type="entry name" value="BIFUNCTIONAL DTTP/UTP PYROPHOSPHATASE/METHYLTRANSFERASE PROTEIN-RELATED"/>
    <property type="match status" value="1"/>
</dbReference>
<comment type="similarity">
    <text evidence="5">Belongs to the Maf family. YceF subfamily.</text>
</comment>
<comment type="caution">
    <text evidence="5">Lacks conserved residue(s) required for the propagation of feature annotation.</text>
</comment>
<accession>A0ABT0PCI2</accession>
<dbReference type="SUPFAM" id="SSF52972">
    <property type="entry name" value="ITPase-like"/>
    <property type="match status" value="1"/>
</dbReference>
<name>A0ABT0PCI2_9GAMM</name>
<evidence type="ECO:0000256" key="2">
    <source>
        <dbReference type="ARBA" id="ARBA00022490"/>
    </source>
</evidence>
<dbReference type="NCBIfam" id="TIGR00172">
    <property type="entry name" value="maf"/>
    <property type="match status" value="1"/>
</dbReference>
<dbReference type="PANTHER" id="PTHR43213:SF10">
    <property type="entry name" value="7-METHYL-GTP PYROPHOSPHATASE"/>
    <property type="match status" value="1"/>
</dbReference>
<evidence type="ECO:0000256" key="5">
    <source>
        <dbReference type="HAMAP-Rule" id="MF_00528"/>
    </source>
</evidence>
<reference evidence="6 7" key="1">
    <citation type="submission" date="2022-05" db="EMBL/GenBank/DDBJ databases">
        <authorList>
            <person name="Park J.-S."/>
        </authorList>
    </citation>
    <scope>NUCLEOTIDE SEQUENCE [LARGE SCALE GENOMIC DNA]</scope>
    <source>
        <strain evidence="6 7">2012CJ34-2</strain>
    </source>
</reference>
<dbReference type="Proteomes" id="UP001203338">
    <property type="component" value="Unassembled WGS sequence"/>
</dbReference>
<dbReference type="Gene3D" id="3.90.950.10">
    <property type="match status" value="1"/>
</dbReference>
<dbReference type="EMBL" id="JAMFLX010000002">
    <property type="protein sequence ID" value="MCL6268751.1"/>
    <property type="molecule type" value="Genomic_DNA"/>
</dbReference>
<dbReference type="EC" id="3.6.1.-" evidence="5"/>
<dbReference type="Pfam" id="PF02545">
    <property type="entry name" value="Maf"/>
    <property type="match status" value="1"/>
</dbReference>
<comment type="catalytic activity">
    <reaction evidence="5">
        <text>N(7)-methyl-GTP + H2O = N(7)-methyl-GMP + diphosphate + H(+)</text>
        <dbReference type="Rhea" id="RHEA:58744"/>
        <dbReference type="ChEBI" id="CHEBI:15377"/>
        <dbReference type="ChEBI" id="CHEBI:15378"/>
        <dbReference type="ChEBI" id="CHEBI:33019"/>
        <dbReference type="ChEBI" id="CHEBI:58285"/>
        <dbReference type="ChEBI" id="CHEBI:87133"/>
    </reaction>
</comment>
<sequence length="190" mass="20940">MNLILASSSSYRRRLLSRLGLNFSCISPDIDESPKPGENPEQLASRLSMEKAMAIREQKVNGLIIASDQVAVLNGEVLGKAGTPEKAFEQLKRASGQIVTFLTAFSIYTPGGIFHTEVVPYRVTFRNLGDDEIKRYIAIDQPLDCAGSFKWEQLGISLFEKMEGDDPTALEGLPLIRLSALLREQGLTIP</sequence>
<protein>
    <recommendedName>
        <fullName evidence="5">7-methyl-GTP pyrophosphatase</fullName>
        <shortName evidence="5">m(7)GTP pyrophosphatase</shortName>
        <ecNumber evidence="5">3.6.1.-</ecNumber>
    </recommendedName>
</protein>
<feature type="site" description="Important for substrate specificity" evidence="5">
    <location>
        <position position="11"/>
    </location>
</feature>
<keyword evidence="3 5" id="KW-0378">Hydrolase</keyword>
<gene>
    <name evidence="6" type="ORF">M3P05_02150</name>
</gene>
<keyword evidence="4 5" id="KW-0546">Nucleotide metabolism</keyword>
<keyword evidence="7" id="KW-1185">Reference proteome</keyword>
<keyword evidence="2 5" id="KW-0963">Cytoplasm</keyword>
<evidence type="ECO:0000256" key="3">
    <source>
        <dbReference type="ARBA" id="ARBA00022801"/>
    </source>
</evidence>
<dbReference type="InterPro" id="IPR003697">
    <property type="entry name" value="Maf-like"/>
</dbReference>
<comment type="caution">
    <text evidence="6">The sequence shown here is derived from an EMBL/GenBank/DDBJ whole genome shotgun (WGS) entry which is preliminary data.</text>
</comment>
<dbReference type="InterPro" id="IPR029001">
    <property type="entry name" value="ITPase-like_fam"/>
</dbReference>